<reference evidence="1 2" key="1">
    <citation type="submission" date="2018-10" db="EMBL/GenBank/DDBJ databases">
        <title>A high-quality apple genome assembly.</title>
        <authorList>
            <person name="Hu J."/>
        </authorList>
    </citation>
    <scope>NUCLEOTIDE SEQUENCE [LARGE SCALE GENOMIC DNA]</scope>
    <source>
        <strain evidence="2">cv. HFTH1</strain>
        <tissue evidence="1">Young leaf</tissue>
    </source>
</reference>
<evidence type="ECO:0000313" key="1">
    <source>
        <dbReference type="EMBL" id="RXH75999.1"/>
    </source>
</evidence>
<dbReference type="AlphaFoldDB" id="A0A498HZC7"/>
<dbReference type="EMBL" id="RDQH01000341">
    <property type="protein sequence ID" value="RXH75999.1"/>
    <property type="molecule type" value="Genomic_DNA"/>
</dbReference>
<sequence>MGRASTVYLSYTFIQAICETNHTQRQMEGAEVEELMVHLERNMDLSIMENILRSSWKEIGEVEVKWVRDNAFIIIVQDESNVAKILDQVSWVVWLGMESGQKLYQFEISLNLQDLWLLLQGNEGTLVQQKWDPGFLISDYWGYQHELNKWYSRPQPSSTASEQRKRNKNVA</sequence>
<comment type="caution">
    <text evidence="1">The sequence shown here is derived from an EMBL/GenBank/DDBJ whole genome shotgun (WGS) entry which is preliminary data.</text>
</comment>
<evidence type="ECO:0000313" key="2">
    <source>
        <dbReference type="Proteomes" id="UP000290289"/>
    </source>
</evidence>
<gene>
    <name evidence="1" type="ORF">DVH24_042786</name>
</gene>
<dbReference type="Proteomes" id="UP000290289">
    <property type="component" value="Chromosome 15"/>
</dbReference>
<proteinExistence type="predicted"/>
<name>A0A498HZC7_MALDO</name>
<keyword evidence="2" id="KW-1185">Reference proteome</keyword>
<organism evidence="1 2">
    <name type="scientific">Malus domestica</name>
    <name type="common">Apple</name>
    <name type="synonym">Pyrus malus</name>
    <dbReference type="NCBI Taxonomy" id="3750"/>
    <lineage>
        <taxon>Eukaryota</taxon>
        <taxon>Viridiplantae</taxon>
        <taxon>Streptophyta</taxon>
        <taxon>Embryophyta</taxon>
        <taxon>Tracheophyta</taxon>
        <taxon>Spermatophyta</taxon>
        <taxon>Magnoliopsida</taxon>
        <taxon>eudicotyledons</taxon>
        <taxon>Gunneridae</taxon>
        <taxon>Pentapetalae</taxon>
        <taxon>rosids</taxon>
        <taxon>fabids</taxon>
        <taxon>Rosales</taxon>
        <taxon>Rosaceae</taxon>
        <taxon>Amygdaloideae</taxon>
        <taxon>Maleae</taxon>
        <taxon>Malus</taxon>
    </lineage>
</organism>
<protein>
    <submittedName>
        <fullName evidence="1">Uncharacterized protein</fullName>
    </submittedName>
</protein>
<accession>A0A498HZC7</accession>